<evidence type="ECO:0000256" key="1">
    <source>
        <dbReference type="SAM" id="MobiDB-lite"/>
    </source>
</evidence>
<organism evidence="2 3">
    <name type="scientific">Hibiscus sabdariffa</name>
    <name type="common">roselle</name>
    <dbReference type="NCBI Taxonomy" id="183260"/>
    <lineage>
        <taxon>Eukaryota</taxon>
        <taxon>Viridiplantae</taxon>
        <taxon>Streptophyta</taxon>
        <taxon>Embryophyta</taxon>
        <taxon>Tracheophyta</taxon>
        <taxon>Spermatophyta</taxon>
        <taxon>Magnoliopsida</taxon>
        <taxon>eudicotyledons</taxon>
        <taxon>Gunneridae</taxon>
        <taxon>Pentapetalae</taxon>
        <taxon>rosids</taxon>
        <taxon>malvids</taxon>
        <taxon>Malvales</taxon>
        <taxon>Malvaceae</taxon>
        <taxon>Malvoideae</taxon>
        <taxon>Hibiscus</taxon>
    </lineage>
</organism>
<sequence length="310" mass="33711">MEVLTKRICLGRSLIDDIFDEPTSVPMEKTVMNTNSVGIDIFSDASFMSAPTEASSQAQKQVDLFASQPAMAPAAPPTVDFFATTDPIVQSDNDICYSSKEPAKNPTDDGSSDFFGSFTSDSDSASKEPAQSPMNDESLNNMKPKPSQESKAPQKKDTFQVKSGIWADSLSRGIIDLNISAPTKVSLVDVGILGGLSDVDKRERTSNFSLYWESNGHRFRTRGLVQAPIGCSADIHKPHFRMFDYREVLIECPASMKIKWANLIASSSATTMLLQNNGPEKMARITPLPVASTPPIPHPLLVTTTATVKM</sequence>
<keyword evidence="3" id="KW-1185">Reference proteome</keyword>
<evidence type="ECO:0000313" key="2">
    <source>
        <dbReference type="EMBL" id="KAK8568565.1"/>
    </source>
</evidence>
<protein>
    <submittedName>
        <fullName evidence="2">Uncharacterized protein</fullName>
    </submittedName>
</protein>
<dbReference type="EMBL" id="JBBPBM010000009">
    <property type="protein sequence ID" value="KAK8568565.1"/>
    <property type="molecule type" value="Genomic_DNA"/>
</dbReference>
<feature type="compositionally biased region" description="Low complexity" evidence="1">
    <location>
        <begin position="108"/>
        <end position="123"/>
    </location>
</feature>
<evidence type="ECO:0000313" key="3">
    <source>
        <dbReference type="Proteomes" id="UP001472677"/>
    </source>
</evidence>
<accession>A0ABR2F0T0</accession>
<gene>
    <name evidence="2" type="ORF">V6N12_007113</name>
</gene>
<feature type="compositionally biased region" description="Basic and acidic residues" evidence="1">
    <location>
        <begin position="146"/>
        <end position="158"/>
    </location>
</feature>
<name>A0ABR2F0T0_9ROSI</name>
<feature type="compositionally biased region" description="Polar residues" evidence="1">
    <location>
        <begin position="132"/>
        <end position="145"/>
    </location>
</feature>
<dbReference type="Proteomes" id="UP001472677">
    <property type="component" value="Unassembled WGS sequence"/>
</dbReference>
<comment type="caution">
    <text evidence="2">The sequence shown here is derived from an EMBL/GenBank/DDBJ whole genome shotgun (WGS) entry which is preliminary data.</text>
</comment>
<feature type="region of interest" description="Disordered" evidence="1">
    <location>
        <begin position="93"/>
        <end position="158"/>
    </location>
</feature>
<proteinExistence type="predicted"/>
<reference evidence="2 3" key="1">
    <citation type="journal article" date="2024" name="G3 (Bethesda)">
        <title>Genome assembly of Hibiscus sabdariffa L. provides insights into metabolisms of medicinal natural products.</title>
        <authorList>
            <person name="Kim T."/>
        </authorList>
    </citation>
    <scope>NUCLEOTIDE SEQUENCE [LARGE SCALE GENOMIC DNA]</scope>
    <source>
        <strain evidence="2">TK-2024</strain>
        <tissue evidence="2">Old leaves</tissue>
    </source>
</reference>